<accession>A0ABT5AZA8</accession>
<evidence type="ECO:0000313" key="4">
    <source>
        <dbReference type="Proteomes" id="UP001217838"/>
    </source>
</evidence>
<feature type="signal peptide" evidence="2">
    <location>
        <begin position="1"/>
        <end position="22"/>
    </location>
</feature>
<dbReference type="EMBL" id="JAQNDN010000001">
    <property type="protein sequence ID" value="MDC0666629.1"/>
    <property type="molecule type" value="Genomic_DNA"/>
</dbReference>
<dbReference type="Proteomes" id="UP001217838">
    <property type="component" value="Unassembled WGS sequence"/>
</dbReference>
<proteinExistence type="predicted"/>
<evidence type="ECO:0000256" key="2">
    <source>
        <dbReference type="SAM" id="SignalP"/>
    </source>
</evidence>
<gene>
    <name evidence="3" type="ORF">POL58_02735</name>
</gene>
<dbReference type="InterPro" id="IPR052918">
    <property type="entry name" value="Motility_Chemotaxis_Reg"/>
</dbReference>
<evidence type="ECO:0000313" key="3">
    <source>
        <dbReference type="EMBL" id="MDC0666629.1"/>
    </source>
</evidence>
<reference evidence="3 4" key="1">
    <citation type="submission" date="2022-11" db="EMBL/GenBank/DDBJ databases">
        <title>Minimal conservation of predation-associated metabolite biosynthetic gene clusters underscores biosynthetic potential of Myxococcota including descriptions for ten novel species: Archangium lansinium sp. nov., Myxococcus landrumus sp. nov., Nannocystis bai.</title>
        <authorList>
            <person name="Ahearne A."/>
            <person name="Stevens C."/>
            <person name="Dowd S."/>
        </authorList>
    </citation>
    <scope>NUCLEOTIDE SEQUENCE [LARGE SCALE GENOMIC DNA]</scope>
    <source>
        <strain evidence="3 4">NCELM</strain>
    </source>
</reference>
<evidence type="ECO:0000256" key="1">
    <source>
        <dbReference type="SAM" id="MobiDB-lite"/>
    </source>
</evidence>
<comment type="caution">
    <text evidence="3">The sequence shown here is derived from an EMBL/GenBank/DDBJ whole genome shotgun (WGS) entry which is preliminary data.</text>
</comment>
<organism evidence="3 4">
    <name type="scientific">Nannocystis radixulma</name>
    <dbReference type="NCBI Taxonomy" id="2995305"/>
    <lineage>
        <taxon>Bacteria</taxon>
        <taxon>Pseudomonadati</taxon>
        <taxon>Myxococcota</taxon>
        <taxon>Polyangia</taxon>
        <taxon>Nannocystales</taxon>
        <taxon>Nannocystaceae</taxon>
        <taxon>Nannocystis</taxon>
    </lineage>
</organism>
<dbReference type="PROSITE" id="PS51257">
    <property type="entry name" value="PROKAR_LIPOPROTEIN"/>
    <property type="match status" value="1"/>
</dbReference>
<dbReference type="PANTHER" id="PTHR35580:SF1">
    <property type="entry name" value="PHYTASE-LIKE DOMAIN-CONTAINING PROTEIN"/>
    <property type="match status" value="1"/>
</dbReference>
<name>A0ABT5AZA8_9BACT</name>
<feature type="chain" id="PRO_5046547695" evidence="2">
    <location>
        <begin position="23"/>
        <end position="628"/>
    </location>
</feature>
<keyword evidence="2" id="KW-0732">Signal</keyword>
<keyword evidence="4" id="KW-1185">Reference proteome</keyword>
<feature type="region of interest" description="Disordered" evidence="1">
    <location>
        <begin position="17"/>
        <end position="131"/>
    </location>
</feature>
<sequence length="628" mass="63227">MRSLRITLLPALLAACPAGPDATSATEPTTGTGTTDSTVAPTTDTSTGEPTTSTTVPTTTTTTDVTATHGGPTTDDTTTTTTTGDSTTTDSTTTGDSTTTTTTGDSTTTTGDSTTTTTGDDTTTTTTGMPAECVPGDSEACYTGPPGTEDVGLCKAGQRTCDDEGAWGPCLGEVLPQPENCDVLGDEDCDGDDPCAGDGAHAWSLPFGQGSDDEGVRVAFDPAGNLFLAARNDGGALDFGGGPLVNAGNYDVYLAKFAPDGTHLWSKRFGDADIQGYTGLALATTPAGHVVLGGEFVGTIDFGGGPLQQAQPQFVSMFLAELDAAGDHVWSEAYHSGEDVGVHDLAIAPDGHILLGGYFYVSLDLGGPELVSGGSFDAFVAKLTATGEHVWSRGFGEAEGQIALGVEVDAAGGVYLSGFYYGTIDAGLGPHVSAGQSDIFLFKLDPDGDTAWSRSFGDSQGQTSRSLAIDSKGRVTLCGETSGVVDFGGGPLDVGSNVGYLAQFDGTGAHMWSRTTCAPGSSMHGRVATDGNDNLVLGLPFGGNCDLGGGPLVSAGGPDLLVAKFNATGQHVWSQRFGDASAQNGLDAAGAPDGHVAAAGTFTGTIDFGAGPNASKGGRDGFVAVFGP</sequence>
<protein>
    <submittedName>
        <fullName evidence="3">Nucleotide-binding protein</fullName>
    </submittedName>
</protein>
<dbReference type="PANTHER" id="PTHR35580">
    <property type="entry name" value="CELL SURFACE GLYCOPROTEIN (S-LAYER PROTEIN)-LIKE PROTEIN"/>
    <property type="match status" value="1"/>
</dbReference>
<feature type="compositionally biased region" description="Low complexity" evidence="1">
    <location>
        <begin position="17"/>
        <end position="128"/>
    </location>
</feature>
<dbReference type="RefSeq" id="WP_271994228.1">
    <property type="nucleotide sequence ID" value="NZ_JAQNDN010000001.1"/>
</dbReference>